<keyword evidence="1" id="KW-0732">Signal</keyword>
<feature type="compositionally biased region" description="Polar residues" evidence="2">
    <location>
        <begin position="1"/>
        <end position="15"/>
    </location>
</feature>
<dbReference type="PANTHER" id="PTHR31836">
    <property type="match status" value="1"/>
</dbReference>
<keyword evidence="3" id="KW-0472">Membrane</keyword>
<dbReference type="AlphaFoldDB" id="A0A9P5RJZ7"/>
<dbReference type="PANTHER" id="PTHR31836:SF21">
    <property type="entry name" value="EXPANSIN-LIKE PROTEIN 7"/>
    <property type="match status" value="1"/>
</dbReference>
<evidence type="ECO:0000313" key="4">
    <source>
        <dbReference type="EMBL" id="KAF9134148.1"/>
    </source>
</evidence>
<dbReference type="InterPro" id="IPR051477">
    <property type="entry name" value="Expansin_CellWall"/>
</dbReference>
<feature type="compositionally biased region" description="Polar residues" evidence="2">
    <location>
        <begin position="110"/>
        <end position="119"/>
    </location>
</feature>
<dbReference type="SUPFAM" id="SSF50685">
    <property type="entry name" value="Barwin-like endoglucanases"/>
    <property type="match status" value="1"/>
</dbReference>
<feature type="region of interest" description="Disordered" evidence="2">
    <location>
        <begin position="110"/>
        <end position="147"/>
    </location>
</feature>
<comment type="caution">
    <text evidence="4">The sequence shown here is derived from an EMBL/GenBank/DDBJ whole genome shotgun (WGS) entry which is preliminary data.</text>
</comment>
<feature type="compositionally biased region" description="Low complexity" evidence="2">
    <location>
        <begin position="33"/>
        <end position="54"/>
    </location>
</feature>
<feature type="region of interest" description="Disordered" evidence="2">
    <location>
        <begin position="1"/>
        <end position="72"/>
    </location>
</feature>
<dbReference type="EMBL" id="JAAAUQ010001764">
    <property type="protein sequence ID" value="KAF9134148.1"/>
    <property type="molecule type" value="Genomic_DNA"/>
</dbReference>
<protein>
    <submittedName>
        <fullName evidence="4">Uncharacterized protein</fullName>
    </submittedName>
</protein>
<dbReference type="Gene3D" id="2.40.40.10">
    <property type="entry name" value="RlpA-like domain"/>
    <property type="match status" value="1"/>
</dbReference>
<accession>A0A9P5RJZ7</accession>
<proteinExistence type="predicted"/>
<organism evidence="4 5">
    <name type="scientific">Linnemannia schmuckeri</name>
    <dbReference type="NCBI Taxonomy" id="64567"/>
    <lineage>
        <taxon>Eukaryota</taxon>
        <taxon>Fungi</taxon>
        <taxon>Fungi incertae sedis</taxon>
        <taxon>Mucoromycota</taxon>
        <taxon>Mortierellomycotina</taxon>
        <taxon>Mortierellomycetes</taxon>
        <taxon>Mortierellales</taxon>
        <taxon>Mortierellaceae</taxon>
        <taxon>Linnemannia</taxon>
    </lineage>
</organism>
<evidence type="ECO:0000256" key="3">
    <source>
        <dbReference type="SAM" id="Phobius"/>
    </source>
</evidence>
<keyword evidence="3" id="KW-1133">Transmembrane helix</keyword>
<evidence type="ECO:0000256" key="1">
    <source>
        <dbReference type="ARBA" id="ARBA00022729"/>
    </source>
</evidence>
<keyword evidence="5" id="KW-1185">Reference proteome</keyword>
<reference evidence="4" key="1">
    <citation type="journal article" date="2020" name="Fungal Divers.">
        <title>Resolving the Mortierellaceae phylogeny through synthesis of multi-gene phylogenetics and phylogenomics.</title>
        <authorList>
            <person name="Vandepol N."/>
            <person name="Liber J."/>
            <person name="Desiro A."/>
            <person name="Na H."/>
            <person name="Kennedy M."/>
            <person name="Barry K."/>
            <person name="Grigoriev I.V."/>
            <person name="Miller A.N."/>
            <person name="O'Donnell K."/>
            <person name="Stajich J.E."/>
            <person name="Bonito G."/>
        </authorList>
    </citation>
    <scope>NUCLEOTIDE SEQUENCE</scope>
    <source>
        <strain evidence="4">NRRL 6426</strain>
    </source>
</reference>
<gene>
    <name evidence="4" type="ORF">BG015_003454</name>
</gene>
<name>A0A9P5RJZ7_9FUNG</name>
<dbReference type="OrthoDB" id="406505at2759"/>
<keyword evidence="3" id="KW-0812">Transmembrane</keyword>
<sequence>MSGSISFSGHRQSQPSSSKASAAEYLIARRKSSAVAAAVADSGTTGTSNTINGSDDYDSTHPLPAPPAPILRGLDRHQANKQEQDQEQGHGQEQDEPLRLQFANSTSRINNNTSQQQGEDLSDIPPPLPSKKTFYITHPGSDKENKYSYNYTPPNSSPTFLENFMSRHPKISRHRRRFAALLFTIIFLLLLLITLLAVLLTRRDDGGGYGQPGNEWGDGATATMEELRRHNAGISPAPINHSNEPGWTNTGQGEGTFYDPSIKNGAGDFQMGACEFPYINSAMDMIAALNKPDFGNFARASTSPACGQCLQVVGPNGTVTVQVVDM</sequence>
<evidence type="ECO:0000256" key="2">
    <source>
        <dbReference type="SAM" id="MobiDB-lite"/>
    </source>
</evidence>
<dbReference type="Proteomes" id="UP000748756">
    <property type="component" value="Unassembled WGS sequence"/>
</dbReference>
<feature type="transmembrane region" description="Helical" evidence="3">
    <location>
        <begin position="178"/>
        <end position="200"/>
    </location>
</feature>
<dbReference type="InterPro" id="IPR036908">
    <property type="entry name" value="RlpA-like_sf"/>
</dbReference>
<evidence type="ECO:0000313" key="5">
    <source>
        <dbReference type="Proteomes" id="UP000748756"/>
    </source>
</evidence>
<feature type="non-terminal residue" evidence="4">
    <location>
        <position position="1"/>
    </location>
</feature>